<feature type="binding site" evidence="4">
    <location>
        <position position="155"/>
    </location>
    <ligand>
        <name>pyridoxal 5'-phosphate</name>
        <dbReference type="ChEBI" id="CHEBI:597326"/>
    </ligand>
</feature>
<evidence type="ECO:0000256" key="2">
    <source>
        <dbReference type="ARBA" id="ARBA00022679"/>
    </source>
</evidence>
<comment type="similarity">
    <text evidence="4">Belongs to the class-III pyridoxal-phosphate-dependent aminotransferase family. ArgD subfamily.</text>
</comment>
<comment type="catalytic activity">
    <reaction evidence="4">
        <text>N(2)-acetyl-L-ornithine + 2-oxoglutarate = N-acetyl-L-glutamate 5-semialdehyde + L-glutamate</text>
        <dbReference type="Rhea" id="RHEA:18049"/>
        <dbReference type="ChEBI" id="CHEBI:16810"/>
        <dbReference type="ChEBI" id="CHEBI:29123"/>
        <dbReference type="ChEBI" id="CHEBI:29985"/>
        <dbReference type="ChEBI" id="CHEBI:57805"/>
        <dbReference type="EC" id="2.6.1.11"/>
    </reaction>
</comment>
<dbReference type="PANTHER" id="PTHR11986">
    <property type="entry name" value="AMINOTRANSFERASE CLASS III"/>
    <property type="match status" value="1"/>
</dbReference>
<dbReference type="HOGENOM" id="CLU_016922_10_1_9"/>
<dbReference type="Gene3D" id="3.40.640.10">
    <property type="entry name" value="Type I PLP-dependent aspartate aminotransferase-like (Major domain)"/>
    <property type="match status" value="1"/>
</dbReference>
<feature type="modified residue" description="N6-(pyridoxal phosphate)lysine" evidence="4">
    <location>
        <position position="269"/>
    </location>
</feature>
<accession>B1I1C8</accession>
<feature type="binding site" evidence="4">
    <location>
        <position position="158"/>
    </location>
    <ligand>
        <name>N(2)-acetyl-L-ornithine</name>
        <dbReference type="ChEBI" id="CHEBI:57805"/>
    </ligand>
</feature>
<dbReference type="UniPathway" id="UPA00068">
    <property type="reaction ID" value="UER00109"/>
</dbReference>
<dbReference type="PANTHER" id="PTHR11986:SF113">
    <property type="entry name" value="SUCCINYLORNITHINE TRANSAMINASE"/>
    <property type="match status" value="1"/>
</dbReference>
<keyword evidence="4" id="KW-0055">Arginine biosynthesis</keyword>
<protein>
    <recommendedName>
        <fullName evidence="4">Acetylornithine aminotransferase</fullName>
        <shortName evidence="4">ACOAT</shortName>
        <ecNumber evidence="4">2.6.1.11</ecNumber>
    </recommendedName>
</protein>
<keyword evidence="1 4" id="KW-0032">Aminotransferase</keyword>
<keyword evidence="6" id="KW-1185">Reference proteome</keyword>
<evidence type="ECO:0000313" key="6">
    <source>
        <dbReference type="Proteomes" id="UP000008544"/>
    </source>
</evidence>
<proteinExistence type="inferred from homology"/>
<reference evidence="5 6" key="2">
    <citation type="journal article" date="2008" name="Science">
        <title>Environmental genomics reveals a single-species ecosystem deep within Earth.</title>
        <authorList>
            <person name="Chivian D."/>
            <person name="Brodie E.L."/>
            <person name="Alm E.J."/>
            <person name="Culley D.E."/>
            <person name="Dehal P.S."/>
            <person name="Desantis T.Z."/>
            <person name="Gihring T.M."/>
            <person name="Lapidus A."/>
            <person name="Lin L.H."/>
            <person name="Lowry S.R."/>
            <person name="Moser D.P."/>
            <person name="Richardson P.M."/>
            <person name="Southam G."/>
            <person name="Wanger G."/>
            <person name="Pratt L.M."/>
            <person name="Andersen G.L."/>
            <person name="Hazen T.C."/>
            <person name="Brockman F.J."/>
            <person name="Arkin A.P."/>
            <person name="Onstott T.C."/>
        </authorList>
    </citation>
    <scope>NUCLEOTIDE SEQUENCE [LARGE SCALE GENOMIC DNA]</scope>
    <source>
        <strain evidence="5 6">MP104C</strain>
    </source>
</reference>
<dbReference type="PROSITE" id="PS00600">
    <property type="entry name" value="AA_TRANSFER_CLASS_3"/>
    <property type="match status" value="1"/>
</dbReference>
<comment type="pathway">
    <text evidence="4">Amino-acid biosynthesis; L-arginine biosynthesis; N(2)-acetyl-L-ornithine from L-glutamate: step 4/4.</text>
</comment>
<dbReference type="InterPro" id="IPR005814">
    <property type="entry name" value="Aminotrans_3"/>
</dbReference>
<dbReference type="NCBIfam" id="NF002874">
    <property type="entry name" value="PRK03244.1"/>
    <property type="match status" value="1"/>
</dbReference>
<organism evidence="5 6">
    <name type="scientific">Desulforudis audaxviator (strain MP104C)</name>
    <dbReference type="NCBI Taxonomy" id="477974"/>
    <lineage>
        <taxon>Bacteria</taxon>
        <taxon>Bacillati</taxon>
        <taxon>Bacillota</taxon>
        <taxon>Clostridia</taxon>
        <taxon>Thermoanaerobacterales</taxon>
        <taxon>Candidatus Desulforudaceae</taxon>
        <taxon>Candidatus Desulforudis</taxon>
    </lineage>
</organism>
<dbReference type="GO" id="GO:0030170">
    <property type="term" value="F:pyridoxal phosphate binding"/>
    <property type="evidence" value="ECO:0007669"/>
    <property type="project" value="InterPro"/>
</dbReference>
<comment type="miscellaneous">
    <text evidence="4">May also have succinyldiaminopimelate aminotransferase activity, thus carrying out the corresponding step in lysine biosynthesis.</text>
</comment>
<keyword evidence="4" id="KW-0963">Cytoplasm</keyword>
<dbReference type="GO" id="GO:0005737">
    <property type="term" value="C:cytoplasm"/>
    <property type="evidence" value="ECO:0007669"/>
    <property type="project" value="UniProtKB-SubCell"/>
</dbReference>
<dbReference type="GO" id="GO:0042802">
    <property type="term" value="F:identical protein binding"/>
    <property type="evidence" value="ECO:0007669"/>
    <property type="project" value="TreeGrafter"/>
</dbReference>
<dbReference type="CDD" id="cd00610">
    <property type="entry name" value="OAT_like"/>
    <property type="match status" value="1"/>
</dbReference>
<evidence type="ECO:0000256" key="3">
    <source>
        <dbReference type="ARBA" id="ARBA00022898"/>
    </source>
</evidence>
<dbReference type="STRING" id="477974.Daud_0342"/>
<name>B1I1C8_DESAP</name>
<evidence type="ECO:0000256" key="1">
    <source>
        <dbReference type="ARBA" id="ARBA00022576"/>
    </source>
</evidence>
<dbReference type="eggNOG" id="COG4992">
    <property type="taxonomic scope" value="Bacteria"/>
</dbReference>
<keyword evidence="4" id="KW-0028">Amino-acid biosynthesis</keyword>
<keyword evidence="2 4" id="KW-0808">Transferase</keyword>
<dbReference type="SUPFAM" id="SSF53383">
    <property type="entry name" value="PLP-dependent transferases"/>
    <property type="match status" value="1"/>
</dbReference>
<dbReference type="InterPro" id="IPR015424">
    <property type="entry name" value="PyrdxlP-dep_Trfase"/>
</dbReference>
<dbReference type="FunFam" id="3.40.640.10:FF:000004">
    <property type="entry name" value="Acetylornithine aminotransferase"/>
    <property type="match status" value="1"/>
</dbReference>
<dbReference type="Proteomes" id="UP000008544">
    <property type="component" value="Chromosome"/>
</dbReference>
<dbReference type="InterPro" id="IPR050103">
    <property type="entry name" value="Class-III_PLP-dep_AT"/>
</dbReference>
<dbReference type="InterPro" id="IPR015422">
    <property type="entry name" value="PyrdxlP-dep_Trfase_small"/>
</dbReference>
<dbReference type="NCBIfam" id="NF002325">
    <property type="entry name" value="PRK01278.1"/>
    <property type="match status" value="1"/>
</dbReference>
<dbReference type="EC" id="2.6.1.11" evidence="4"/>
<comment type="subcellular location">
    <subcellularLocation>
        <location evidence="4">Cytoplasm</location>
    </subcellularLocation>
</comment>
<evidence type="ECO:0000313" key="5">
    <source>
        <dbReference type="EMBL" id="ACA58900.1"/>
    </source>
</evidence>
<comment type="cofactor">
    <cofactor evidence="4">
        <name>pyridoxal 5'-phosphate</name>
        <dbReference type="ChEBI" id="CHEBI:597326"/>
    </cofactor>
    <text evidence="4">Binds 1 pyridoxal phosphate per subunit.</text>
</comment>
<dbReference type="HAMAP" id="MF_01107">
    <property type="entry name" value="ArgD_aminotrans_3"/>
    <property type="match status" value="1"/>
</dbReference>
<dbReference type="NCBIfam" id="TIGR00707">
    <property type="entry name" value="argD"/>
    <property type="match status" value="1"/>
</dbReference>
<feature type="binding site" evidence="4">
    <location>
        <begin position="122"/>
        <end position="123"/>
    </location>
    <ligand>
        <name>pyridoxal 5'-phosphate</name>
        <dbReference type="ChEBI" id="CHEBI:597326"/>
    </ligand>
</feature>
<evidence type="ECO:0000256" key="4">
    <source>
        <dbReference type="HAMAP-Rule" id="MF_01107"/>
    </source>
</evidence>
<dbReference type="InterPro" id="IPR049704">
    <property type="entry name" value="Aminotrans_3_PPA_site"/>
</dbReference>
<dbReference type="GO" id="GO:0003992">
    <property type="term" value="F:N2-acetyl-L-ornithine:2-oxoglutarate 5-aminotransferase activity"/>
    <property type="evidence" value="ECO:0007669"/>
    <property type="project" value="UniProtKB-UniRule"/>
</dbReference>
<dbReference type="InterPro" id="IPR004636">
    <property type="entry name" value="AcOrn/SuccOrn_fam"/>
</dbReference>
<sequence length="417" mass="44885">MTFVGSRFGEREEELVDLDQEEIITQAGRCLMQTYGRLPLALVRGEGAYVWDAAGRRYLDFVSGLAVNGLGHCHPRVVEAIRAQAGVLMHCSNLYHIEPQVRLAGLLIENSALDRVFFCNSGAEAVETAIKLARKWAKKRHGPERYEIITALQSFHGRTLAAIAATGQPKYQQGFEPLPPGFSYVPFNDLDALRAAVGEHTCAVMLEPVQGEGGVNVAAPDYLPGVRALCDELGLLLILDEVQTGIGRTGRFFAHEHYGITPDIMSLAKSLGAGFPIGAALAREDVAAAFTPGDHASTFGGNPLACAAATAAVETILESGFLDQVTRTAGHFRRRLEELRARFPMIKEVRGLGMLIGAELNRDAAKAVQGRCQESGLLINAIGDRILRFLPPLTVTTAEVDAAVDILTTALAQESEG</sequence>
<reference evidence="6" key="1">
    <citation type="submission" date="2007-10" db="EMBL/GenBank/DDBJ databases">
        <title>Complete sequence of chromosome of Desulforudis audaxviator MP104C.</title>
        <authorList>
            <person name="Copeland A."/>
            <person name="Lucas S."/>
            <person name="Lapidus A."/>
            <person name="Barry K."/>
            <person name="Glavina del Rio T."/>
            <person name="Dalin E."/>
            <person name="Tice H."/>
            <person name="Bruce D."/>
            <person name="Pitluck S."/>
            <person name="Lowry S.R."/>
            <person name="Larimer F."/>
            <person name="Land M.L."/>
            <person name="Hauser L."/>
            <person name="Kyrpides N."/>
            <person name="Ivanova N.N."/>
            <person name="Richardson P."/>
        </authorList>
    </citation>
    <scope>NUCLEOTIDE SEQUENCE [LARGE SCALE GENOMIC DNA]</scope>
    <source>
        <strain evidence="6">MP104C</strain>
    </source>
</reference>
<feature type="binding site" evidence="4">
    <location>
        <position position="298"/>
    </location>
    <ligand>
        <name>pyridoxal 5'-phosphate</name>
        <dbReference type="ChEBI" id="CHEBI:597326"/>
    </ligand>
</feature>
<dbReference type="KEGG" id="dau:Daud_0342"/>
<dbReference type="InterPro" id="IPR015421">
    <property type="entry name" value="PyrdxlP-dep_Trfase_major"/>
</dbReference>
<keyword evidence="3 4" id="KW-0663">Pyridoxal phosphate</keyword>
<gene>
    <name evidence="4" type="primary">argD</name>
    <name evidence="5" type="ordered locus">Daud_0342</name>
</gene>
<dbReference type="Gene3D" id="3.90.1150.10">
    <property type="entry name" value="Aspartate Aminotransferase, domain 1"/>
    <property type="match status" value="1"/>
</dbReference>
<dbReference type="EMBL" id="CP000860">
    <property type="protein sequence ID" value="ACA58900.1"/>
    <property type="molecule type" value="Genomic_DNA"/>
</dbReference>
<feature type="binding site" evidence="4">
    <location>
        <begin position="240"/>
        <end position="243"/>
    </location>
    <ligand>
        <name>pyridoxal 5'-phosphate</name>
        <dbReference type="ChEBI" id="CHEBI:597326"/>
    </ligand>
</feature>
<dbReference type="PIRSF" id="PIRSF000521">
    <property type="entry name" value="Transaminase_4ab_Lys_Orn"/>
    <property type="match status" value="1"/>
</dbReference>
<dbReference type="AlphaFoldDB" id="B1I1C8"/>
<comment type="subunit">
    <text evidence="4">Homodimer.</text>
</comment>
<feature type="binding site" evidence="4">
    <location>
        <position position="297"/>
    </location>
    <ligand>
        <name>N(2)-acetyl-L-ornithine</name>
        <dbReference type="ChEBI" id="CHEBI:57805"/>
    </ligand>
</feature>
<dbReference type="Pfam" id="PF00202">
    <property type="entry name" value="Aminotran_3"/>
    <property type="match status" value="1"/>
</dbReference>
<dbReference type="GO" id="GO:0006526">
    <property type="term" value="P:L-arginine biosynthetic process"/>
    <property type="evidence" value="ECO:0007669"/>
    <property type="project" value="UniProtKB-UniRule"/>
</dbReference>